<keyword evidence="8" id="KW-1185">Reference proteome</keyword>
<evidence type="ECO:0000256" key="2">
    <source>
        <dbReference type="ARBA" id="ARBA00022475"/>
    </source>
</evidence>
<sequence length="143" mass="15915">MFGPMTVPELDNHLRNTLKYAGFIMIGLCLALILYPGDSLLYGMVIGLAVGIFNSITLTKRIKKLPELLPDAAKKHMKRGLTMRLGLIMIVLFFLVSKLPFVSLFGVGAGLLIPSCISIILSMIETVTLYRQSGEFIRKYYSE</sequence>
<dbReference type="Proteomes" id="UP000239549">
    <property type="component" value="Unassembled WGS sequence"/>
</dbReference>
<dbReference type="InterPro" id="IPR005598">
    <property type="entry name" value="ATP_synth_I"/>
</dbReference>
<dbReference type="RefSeq" id="WP_104373694.1">
    <property type="nucleotide sequence ID" value="NZ_BFAV01000179.1"/>
</dbReference>
<dbReference type="EMBL" id="BFAV01000179">
    <property type="protein sequence ID" value="GBF35642.1"/>
    <property type="molecule type" value="Genomic_DNA"/>
</dbReference>
<dbReference type="OrthoDB" id="1808623at2"/>
<keyword evidence="3 6" id="KW-0812">Transmembrane</keyword>
<keyword evidence="5 6" id="KW-0472">Membrane</keyword>
<keyword evidence="4 6" id="KW-1133">Transmembrane helix</keyword>
<feature type="transmembrane region" description="Helical" evidence="6">
    <location>
        <begin position="18"/>
        <end position="35"/>
    </location>
</feature>
<dbReference type="AlphaFoldDB" id="A0A2L2XHP5"/>
<evidence type="ECO:0000313" key="8">
    <source>
        <dbReference type="Proteomes" id="UP000239549"/>
    </source>
</evidence>
<evidence type="ECO:0000256" key="4">
    <source>
        <dbReference type="ARBA" id="ARBA00022989"/>
    </source>
</evidence>
<protein>
    <submittedName>
        <fullName evidence="7">ATP synthase protein I2</fullName>
    </submittedName>
</protein>
<comment type="subcellular location">
    <subcellularLocation>
        <location evidence="1">Cell membrane</location>
        <topology evidence="1">Multi-pass membrane protein</topology>
    </subcellularLocation>
</comment>
<organism evidence="7 8">
    <name type="scientific">Desulfocucumis palustris</name>
    <dbReference type="NCBI Taxonomy" id="1898651"/>
    <lineage>
        <taxon>Bacteria</taxon>
        <taxon>Bacillati</taxon>
        <taxon>Bacillota</taxon>
        <taxon>Clostridia</taxon>
        <taxon>Eubacteriales</taxon>
        <taxon>Desulfocucumaceae</taxon>
        <taxon>Desulfocucumis</taxon>
    </lineage>
</organism>
<evidence type="ECO:0000256" key="6">
    <source>
        <dbReference type="SAM" id="Phobius"/>
    </source>
</evidence>
<comment type="caution">
    <text evidence="7">The sequence shown here is derived from an EMBL/GenBank/DDBJ whole genome shotgun (WGS) entry which is preliminary data.</text>
</comment>
<evidence type="ECO:0000313" key="7">
    <source>
        <dbReference type="EMBL" id="GBF35642.1"/>
    </source>
</evidence>
<dbReference type="Pfam" id="PF03899">
    <property type="entry name" value="ATP-synt_I"/>
    <property type="match status" value="1"/>
</dbReference>
<keyword evidence="2" id="KW-1003">Cell membrane</keyword>
<reference evidence="8" key="1">
    <citation type="submission" date="2018-02" db="EMBL/GenBank/DDBJ databases">
        <title>Genome sequence of Desulfocucumis palustris strain NAW-5.</title>
        <authorList>
            <person name="Watanabe M."/>
            <person name="Kojima H."/>
            <person name="Fukui M."/>
        </authorList>
    </citation>
    <scope>NUCLEOTIDE SEQUENCE [LARGE SCALE GENOMIC DNA]</scope>
    <source>
        <strain evidence="8">NAW-5</strain>
    </source>
</reference>
<proteinExistence type="predicted"/>
<evidence type="ECO:0000256" key="3">
    <source>
        <dbReference type="ARBA" id="ARBA00022692"/>
    </source>
</evidence>
<gene>
    <name evidence="7" type="ORF">DCCM_4771</name>
</gene>
<feature type="transmembrane region" description="Helical" evidence="6">
    <location>
        <begin position="107"/>
        <end position="130"/>
    </location>
</feature>
<accession>A0A2L2XHP5</accession>
<evidence type="ECO:0000256" key="5">
    <source>
        <dbReference type="ARBA" id="ARBA00023136"/>
    </source>
</evidence>
<dbReference type="GO" id="GO:0005886">
    <property type="term" value="C:plasma membrane"/>
    <property type="evidence" value="ECO:0007669"/>
    <property type="project" value="UniProtKB-SubCell"/>
</dbReference>
<evidence type="ECO:0000256" key="1">
    <source>
        <dbReference type="ARBA" id="ARBA00004651"/>
    </source>
</evidence>
<feature type="transmembrane region" description="Helical" evidence="6">
    <location>
        <begin position="81"/>
        <end position="101"/>
    </location>
</feature>
<name>A0A2L2XHP5_9FIRM</name>
<feature type="transmembrane region" description="Helical" evidence="6">
    <location>
        <begin position="41"/>
        <end position="60"/>
    </location>
</feature>